<keyword evidence="1" id="KW-1133">Transmembrane helix</keyword>
<name>A0A8J6J494_9FIRM</name>
<comment type="caution">
    <text evidence="3">The sequence shown here is derived from an EMBL/GenBank/DDBJ whole genome shotgun (WGS) entry which is preliminary data.</text>
</comment>
<dbReference type="AlphaFoldDB" id="A0A8J6J494"/>
<reference evidence="3" key="1">
    <citation type="submission" date="2020-08" db="EMBL/GenBank/DDBJ databases">
        <title>Genome public.</title>
        <authorList>
            <person name="Liu C."/>
            <person name="Sun Q."/>
        </authorList>
    </citation>
    <scope>NUCLEOTIDE SEQUENCE</scope>
    <source>
        <strain evidence="3">NSJ-52</strain>
    </source>
</reference>
<feature type="domain" description="DUF7088" evidence="2">
    <location>
        <begin position="46"/>
        <end position="135"/>
    </location>
</feature>
<evidence type="ECO:0000256" key="1">
    <source>
        <dbReference type="SAM" id="Phobius"/>
    </source>
</evidence>
<feature type="transmembrane region" description="Helical" evidence="1">
    <location>
        <begin position="434"/>
        <end position="458"/>
    </location>
</feature>
<dbReference type="Proteomes" id="UP000607645">
    <property type="component" value="Unassembled WGS sequence"/>
</dbReference>
<gene>
    <name evidence="3" type="ORF">H8S62_02625</name>
</gene>
<dbReference type="EMBL" id="JACOPQ010000002">
    <property type="protein sequence ID" value="MBC5735907.1"/>
    <property type="molecule type" value="Genomic_DNA"/>
</dbReference>
<sequence length="463" mass="49536">MKRHPRLRQGGWLAATTAVVIAIVVMVNLIVGELPTHMKEFDLSGNQLYTVSDASKEFLAGLDEDVEIVVLAEPSAVDRRVSKFLDNYAALSDRVTLTQVDPVAHPSAAEEYGASAGSIIVRCGGTGKSRTITLDSVISYDQMYYYMYGQKYETEFDAEGQLTSALDYVTGDTGKVIYTLESHGETELGDTVKSAIEKANLTLGSVSLPLAGAVPEDCALLISCGAEKDLTDAELEMVRAYLDGGGQVFFLLAQTEEKLPNWERLLAEYGLELEDGYVADTQRFYQQLGSYYDIAPVLSGSSPITSGFASGDLSLLVNVRGMNTLEELPENVSVTGFLTTSEGGVAVTADGTQTQGTYVLGAVSEKTDDGGNGAGRLTVVSSASLVDESVLAVMSNGVNLDIFMNALTAGFDDISAVSIPAKSLETSYNTIANVGLWSLPFVAVIPILTLAVGLVYWLRRRRL</sequence>
<organism evidence="3 4">
    <name type="scientific">Lawsonibacter faecis</name>
    <dbReference type="NCBI Taxonomy" id="2763052"/>
    <lineage>
        <taxon>Bacteria</taxon>
        <taxon>Bacillati</taxon>
        <taxon>Bacillota</taxon>
        <taxon>Clostridia</taxon>
        <taxon>Eubacteriales</taxon>
        <taxon>Oscillospiraceae</taxon>
        <taxon>Lawsonibacter</taxon>
    </lineage>
</organism>
<dbReference type="InterPro" id="IPR055396">
    <property type="entry name" value="DUF7088"/>
</dbReference>
<accession>A0A8J6J494</accession>
<feature type="transmembrane region" description="Helical" evidence="1">
    <location>
        <begin position="12"/>
        <end position="31"/>
    </location>
</feature>
<proteinExistence type="predicted"/>
<keyword evidence="1" id="KW-0812">Transmembrane</keyword>
<protein>
    <submittedName>
        <fullName evidence="3">Gldg family protein</fullName>
    </submittedName>
</protein>
<dbReference type="Pfam" id="PF23357">
    <property type="entry name" value="DUF7088"/>
    <property type="match status" value="1"/>
</dbReference>
<evidence type="ECO:0000313" key="4">
    <source>
        <dbReference type="Proteomes" id="UP000607645"/>
    </source>
</evidence>
<keyword evidence="1" id="KW-0472">Membrane</keyword>
<evidence type="ECO:0000313" key="3">
    <source>
        <dbReference type="EMBL" id="MBC5735907.1"/>
    </source>
</evidence>
<keyword evidence="4" id="KW-1185">Reference proteome</keyword>
<evidence type="ECO:0000259" key="2">
    <source>
        <dbReference type="Pfam" id="PF23357"/>
    </source>
</evidence>
<dbReference type="RefSeq" id="WP_186918384.1">
    <property type="nucleotide sequence ID" value="NZ_JACOPQ010000002.1"/>
</dbReference>